<accession>R0MER5</accession>
<keyword evidence="1" id="KW-1133">Transmembrane helix</keyword>
<reference evidence="2 3" key="1">
    <citation type="journal article" date="2013" name="BMC Genomics">
        <title>Comparative genomics of parasitic silkworm microsporidia reveal an association between genome expansion and host adaptation.</title>
        <authorList>
            <person name="Pan G."/>
            <person name="Xu J."/>
            <person name="Li T."/>
            <person name="Xia Q."/>
            <person name="Liu S.L."/>
            <person name="Zhang G."/>
            <person name="Li S."/>
            <person name="Li C."/>
            <person name="Liu H."/>
            <person name="Yang L."/>
            <person name="Liu T."/>
            <person name="Zhang X."/>
            <person name="Wu Z."/>
            <person name="Fan W."/>
            <person name="Dang X."/>
            <person name="Xiang H."/>
            <person name="Tao M."/>
            <person name="Li Y."/>
            <person name="Hu J."/>
            <person name="Li Z."/>
            <person name="Lin L."/>
            <person name="Luo J."/>
            <person name="Geng L."/>
            <person name="Wang L."/>
            <person name="Long M."/>
            <person name="Wan Y."/>
            <person name="He N."/>
            <person name="Zhang Z."/>
            <person name="Lu C."/>
            <person name="Keeling P.J."/>
            <person name="Wang J."/>
            <person name="Xiang Z."/>
            <person name="Zhou Z."/>
        </authorList>
    </citation>
    <scope>NUCLEOTIDE SEQUENCE [LARGE SCALE GENOMIC DNA]</scope>
    <source>
        <strain evidence="3">CQ1 / CVCC 102059</strain>
    </source>
</reference>
<keyword evidence="3" id="KW-1185">Reference proteome</keyword>
<keyword evidence="1" id="KW-0812">Transmembrane</keyword>
<dbReference type="AlphaFoldDB" id="R0MER5"/>
<organism evidence="2 3">
    <name type="scientific">Nosema bombycis (strain CQ1 / CVCC 102059)</name>
    <name type="common">Microsporidian parasite</name>
    <name type="synonym">Pebrine of silkworm</name>
    <dbReference type="NCBI Taxonomy" id="578461"/>
    <lineage>
        <taxon>Eukaryota</taxon>
        <taxon>Fungi</taxon>
        <taxon>Fungi incertae sedis</taxon>
        <taxon>Microsporidia</taxon>
        <taxon>Nosematidae</taxon>
        <taxon>Nosema</taxon>
    </lineage>
</organism>
<evidence type="ECO:0000313" key="3">
    <source>
        <dbReference type="Proteomes" id="UP000016927"/>
    </source>
</evidence>
<proteinExistence type="predicted"/>
<dbReference type="VEuPathDB" id="MicrosporidiaDB:NBO_395g0008"/>
<keyword evidence="1" id="KW-0472">Membrane</keyword>
<dbReference type="EMBL" id="KB909303">
    <property type="protein sequence ID" value="EOB12625.1"/>
    <property type="molecule type" value="Genomic_DNA"/>
</dbReference>
<protein>
    <submittedName>
        <fullName evidence="2">Uncharacterized protein</fullName>
    </submittedName>
</protein>
<name>R0MER5_NOSB1</name>
<dbReference type="Proteomes" id="UP000016927">
    <property type="component" value="Unassembled WGS sequence"/>
</dbReference>
<dbReference type="HOGENOM" id="CLU_1415565_0_0_1"/>
<gene>
    <name evidence="2" type="ORF">NBO_395g0008</name>
</gene>
<sequence>MMIERLNLIPEDFGRHEIEKTISDGLQMLTSKVARLRDIHSVKNDTSTEHLNKAYDIRKIDLDDEDELDVDHYEHPSYLYVDNFFDIKKDEQKFDQETNNFLENISSYDLTINNSDQFLNKTYRNLFSTEADHFTTINNTAPIYENLVTSDDTFSSSYFLLIVGVGLVTSLVCLVLVLYYCLIRNLQVDTRR</sequence>
<evidence type="ECO:0000256" key="1">
    <source>
        <dbReference type="SAM" id="Phobius"/>
    </source>
</evidence>
<evidence type="ECO:0000313" key="2">
    <source>
        <dbReference type="EMBL" id="EOB12625.1"/>
    </source>
</evidence>
<feature type="transmembrane region" description="Helical" evidence="1">
    <location>
        <begin position="158"/>
        <end position="182"/>
    </location>
</feature>